<dbReference type="Proteomes" id="UP000199370">
    <property type="component" value="Unassembled WGS sequence"/>
</dbReference>
<reference evidence="1 2" key="1">
    <citation type="submission" date="2016-10" db="EMBL/GenBank/DDBJ databases">
        <authorList>
            <person name="de Groot N.N."/>
        </authorList>
    </citation>
    <scope>NUCLEOTIDE SEQUENCE [LARGE SCALE GENOMIC DNA]</scope>
    <source>
        <strain evidence="2">EB21,IBRC-M 10013,KCTC 4048</strain>
    </source>
</reference>
<dbReference type="EMBL" id="FNIA01000016">
    <property type="protein sequence ID" value="SDN13601.1"/>
    <property type="molecule type" value="Genomic_DNA"/>
</dbReference>
<accession>A0A1G9YYH3</accession>
<keyword evidence="2" id="KW-1185">Reference proteome</keyword>
<evidence type="ECO:0000313" key="2">
    <source>
        <dbReference type="Proteomes" id="UP000199370"/>
    </source>
</evidence>
<proteinExistence type="predicted"/>
<name>A0A1G9YYH3_9EURY</name>
<dbReference type="AlphaFoldDB" id="A0A1G9YYH3"/>
<evidence type="ECO:0000313" key="1">
    <source>
        <dbReference type="EMBL" id="SDN13601.1"/>
    </source>
</evidence>
<organism evidence="1 2">
    <name type="scientific">Haloarchaeobius iranensis</name>
    <dbReference type="NCBI Taxonomy" id="996166"/>
    <lineage>
        <taxon>Archaea</taxon>
        <taxon>Methanobacteriati</taxon>
        <taxon>Methanobacteriota</taxon>
        <taxon>Stenosarchaea group</taxon>
        <taxon>Halobacteria</taxon>
        <taxon>Halobacteriales</taxon>
        <taxon>Halorubellaceae</taxon>
        <taxon>Haloarchaeobius</taxon>
    </lineage>
</organism>
<protein>
    <submittedName>
        <fullName evidence="1">Uncharacterized protein</fullName>
    </submittedName>
</protein>
<sequence>MEDVLLSLVVFGPVLVLHGLVAPKRELTLKLGLGLWVGHTLSMLLGLV</sequence>
<gene>
    <name evidence="1" type="ORF">SAMN05192554_11686</name>
</gene>